<dbReference type="Proteomes" id="UP000282957">
    <property type="component" value="Unassembled WGS sequence"/>
</dbReference>
<sequence>MLIPCPHCGPRAAEEFEYGGDASAPPTIPTEATPEQAHAALHLRANPRGPHRELWYHAAGCRQWFTARRDTLTHRFLAEAP</sequence>
<reference evidence="1 2" key="1">
    <citation type="submission" date="2019-01" db="EMBL/GenBank/DDBJ databases">
        <authorList>
            <person name="Chen W.-M."/>
        </authorList>
    </citation>
    <scope>NUCLEOTIDE SEQUENCE [LARGE SCALE GENOMIC DNA]</scope>
    <source>
        <strain evidence="1 2">CCP-6</strain>
    </source>
</reference>
<dbReference type="Gene3D" id="3.30.2270.10">
    <property type="entry name" value="Folate-binding superfamily"/>
    <property type="match status" value="1"/>
</dbReference>
<proteinExistence type="predicted"/>
<dbReference type="EMBL" id="SACL01000001">
    <property type="protein sequence ID" value="RVT98600.1"/>
    <property type="molecule type" value="Genomic_DNA"/>
</dbReference>
<dbReference type="AlphaFoldDB" id="A0A437MLR1"/>
<evidence type="ECO:0000313" key="2">
    <source>
        <dbReference type="Proteomes" id="UP000282957"/>
    </source>
</evidence>
<dbReference type="InterPro" id="IPR006279">
    <property type="entry name" value="SoxD"/>
</dbReference>
<dbReference type="Pfam" id="PF04267">
    <property type="entry name" value="SoxD"/>
    <property type="match status" value="1"/>
</dbReference>
<evidence type="ECO:0000313" key="1">
    <source>
        <dbReference type="EMBL" id="RVT98600.1"/>
    </source>
</evidence>
<comment type="caution">
    <text evidence="1">The sequence shown here is derived from an EMBL/GenBank/DDBJ whole genome shotgun (WGS) entry which is preliminary data.</text>
</comment>
<dbReference type="GO" id="GO:0046653">
    <property type="term" value="P:tetrahydrofolate metabolic process"/>
    <property type="evidence" value="ECO:0007669"/>
    <property type="project" value="InterPro"/>
</dbReference>
<gene>
    <name evidence="1" type="ORF">EOD42_00345</name>
</gene>
<dbReference type="GO" id="GO:0008115">
    <property type="term" value="F:sarcosine oxidase activity"/>
    <property type="evidence" value="ECO:0007669"/>
    <property type="project" value="InterPro"/>
</dbReference>
<dbReference type="OrthoDB" id="7159274at2"/>
<organism evidence="1 2">
    <name type="scientific">Rhodovarius crocodyli</name>
    <dbReference type="NCBI Taxonomy" id="1979269"/>
    <lineage>
        <taxon>Bacteria</taxon>
        <taxon>Pseudomonadati</taxon>
        <taxon>Pseudomonadota</taxon>
        <taxon>Alphaproteobacteria</taxon>
        <taxon>Acetobacterales</taxon>
        <taxon>Roseomonadaceae</taxon>
        <taxon>Rhodovarius</taxon>
    </lineage>
</organism>
<protein>
    <submittedName>
        <fullName evidence="1">Sarcosine oxidase subunit delta</fullName>
    </submittedName>
</protein>
<keyword evidence="2" id="KW-1185">Reference proteome</keyword>
<dbReference type="InterPro" id="IPR038561">
    <property type="entry name" value="SoxD_sf"/>
</dbReference>
<dbReference type="RefSeq" id="WP_127785072.1">
    <property type="nucleotide sequence ID" value="NZ_SACL01000001.1"/>
</dbReference>
<accession>A0A437MLR1</accession>
<name>A0A437MLR1_9PROT</name>